<proteinExistence type="inferred from homology"/>
<dbReference type="EMBL" id="SHMB01000002">
    <property type="protein sequence ID" value="TAA31372.1"/>
    <property type="molecule type" value="Genomic_DNA"/>
</dbReference>
<evidence type="ECO:0000313" key="3">
    <source>
        <dbReference type="EMBL" id="TAA31372.1"/>
    </source>
</evidence>
<sequence length="382" mass="40551">MKGAFEAPFLFWWQKAPTRAGSRGSAEPSLAFGTKVPGFPLSRERRWWCDRLGDDIRAIDDSKARLRLESSIAPWRWAACAPRPKLRRLSRSQGPCVSPPHVLHYSAFTDRPEGGNPAGVVLDASGMATADMQALATRLGYSESIFVQPGEAGAFDVRYFSPLDEVPFCGHATIAGAVALAQRDGPGTLRFRTRAGLVEVVTAREDAGIGATLTSVAPHVLPALPPGLLDLALTRLRWSADELDPALPPAIAYAGARHLILAAATRERLARLDYDFAGLKALTQAHELATVALVWRVSEHAFAARNPFPAGGVVEDPATGAAAAAFGAYLRALGAVQAPTDLHIVQGEDMGRPSQLRVHIPAAGPIRVSGRAVPIPAPAQAG</sequence>
<protein>
    <submittedName>
        <fullName evidence="3">PhzF family phenazine biosynthesis isomerase</fullName>
    </submittedName>
</protein>
<dbReference type="PANTHER" id="PTHR13774">
    <property type="entry name" value="PHENAZINE BIOSYNTHESIS PROTEIN"/>
    <property type="match status" value="1"/>
</dbReference>
<dbReference type="SUPFAM" id="SSF54506">
    <property type="entry name" value="Diaminopimelate epimerase-like"/>
    <property type="match status" value="1"/>
</dbReference>
<dbReference type="Proteomes" id="UP000291286">
    <property type="component" value="Unassembled WGS sequence"/>
</dbReference>
<keyword evidence="2 3" id="KW-0413">Isomerase</keyword>
<evidence type="ECO:0000256" key="1">
    <source>
        <dbReference type="ARBA" id="ARBA00008270"/>
    </source>
</evidence>
<comment type="caution">
    <text evidence="3">The sequence shown here is derived from an EMBL/GenBank/DDBJ whole genome shotgun (WGS) entry which is preliminary data.</text>
</comment>
<evidence type="ECO:0000256" key="2">
    <source>
        <dbReference type="ARBA" id="ARBA00023235"/>
    </source>
</evidence>
<comment type="similarity">
    <text evidence="1">Belongs to the PhzF family.</text>
</comment>
<dbReference type="PANTHER" id="PTHR13774:SF39">
    <property type="entry name" value="BIOSYNTHESIS PROTEIN, PUTATIVE-RELATED"/>
    <property type="match status" value="1"/>
</dbReference>
<accession>A0A4Q8LMB2</accession>
<dbReference type="AlphaFoldDB" id="A0A4Q8LMB2"/>
<dbReference type="Pfam" id="PF02567">
    <property type="entry name" value="PhzC-PhzF"/>
    <property type="match status" value="1"/>
</dbReference>
<reference evidence="3 4" key="1">
    <citation type="submission" date="2019-02" db="EMBL/GenBank/DDBJ databases">
        <title>WGS of Pseudoxanthomonas species novum from clinical isolates.</title>
        <authorList>
            <person name="Bernier A.-M."/>
            <person name="Bernard K."/>
            <person name="Vachon A."/>
        </authorList>
    </citation>
    <scope>NUCLEOTIDE SEQUENCE [LARGE SCALE GENOMIC DNA]</scope>
    <source>
        <strain evidence="3 4">NML171202</strain>
    </source>
</reference>
<dbReference type="GO" id="GO:0005737">
    <property type="term" value="C:cytoplasm"/>
    <property type="evidence" value="ECO:0007669"/>
    <property type="project" value="TreeGrafter"/>
</dbReference>
<evidence type="ECO:0000313" key="4">
    <source>
        <dbReference type="Proteomes" id="UP000291286"/>
    </source>
</evidence>
<dbReference type="Gene3D" id="3.10.310.10">
    <property type="entry name" value="Diaminopimelate Epimerase, Chain A, domain 1"/>
    <property type="match status" value="2"/>
</dbReference>
<gene>
    <name evidence="3" type="ORF">EA661_07330</name>
</gene>
<organism evidence="3 4">
    <name type="scientific">Pseudoxanthomonas winnipegensis</name>
    <dbReference type="NCBI Taxonomy" id="2480810"/>
    <lineage>
        <taxon>Bacteria</taxon>
        <taxon>Pseudomonadati</taxon>
        <taxon>Pseudomonadota</taxon>
        <taxon>Gammaproteobacteria</taxon>
        <taxon>Lysobacterales</taxon>
        <taxon>Lysobacteraceae</taxon>
        <taxon>Pseudoxanthomonas</taxon>
    </lineage>
</organism>
<name>A0A4Q8LMB2_9GAMM</name>
<dbReference type="GO" id="GO:0016853">
    <property type="term" value="F:isomerase activity"/>
    <property type="evidence" value="ECO:0007669"/>
    <property type="project" value="UniProtKB-KW"/>
</dbReference>
<dbReference type="NCBIfam" id="TIGR00654">
    <property type="entry name" value="PhzF_family"/>
    <property type="match status" value="1"/>
</dbReference>
<dbReference type="InterPro" id="IPR003719">
    <property type="entry name" value="Phenazine_PhzF-like"/>
</dbReference>